<protein>
    <submittedName>
        <fullName evidence="2">Uncharacterized protein</fullName>
    </submittedName>
</protein>
<reference evidence="3" key="2">
    <citation type="submission" date="2015-01" db="EMBL/GenBank/DDBJ databases">
        <title>Evolutionary Origins and Diversification of the Mycorrhizal Mutualists.</title>
        <authorList>
            <consortium name="DOE Joint Genome Institute"/>
            <consortium name="Mycorrhizal Genomics Consortium"/>
            <person name="Kohler A."/>
            <person name="Kuo A."/>
            <person name="Nagy L.G."/>
            <person name="Floudas D."/>
            <person name="Copeland A."/>
            <person name="Barry K.W."/>
            <person name="Cichocki N."/>
            <person name="Veneault-Fourrey C."/>
            <person name="LaButti K."/>
            <person name="Lindquist E.A."/>
            <person name="Lipzen A."/>
            <person name="Lundell T."/>
            <person name="Morin E."/>
            <person name="Murat C."/>
            <person name="Riley R."/>
            <person name="Ohm R."/>
            <person name="Sun H."/>
            <person name="Tunlid A."/>
            <person name="Henrissat B."/>
            <person name="Grigoriev I.V."/>
            <person name="Hibbett D.S."/>
            <person name="Martin F."/>
        </authorList>
    </citation>
    <scope>NUCLEOTIDE SEQUENCE [LARGE SCALE GENOMIC DNA]</scope>
    <source>
        <strain evidence="3">UH-Slu-Lm8-n1</strain>
    </source>
</reference>
<dbReference type="AlphaFoldDB" id="A0A0D0ASL4"/>
<dbReference type="InParanoid" id="A0A0D0ASL4"/>
<evidence type="ECO:0000313" key="3">
    <source>
        <dbReference type="Proteomes" id="UP000054485"/>
    </source>
</evidence>
<dbReference type="Proteomes" id="UP000054485">
    <property type="component" value="Unassembled WGS sequence"/>
</dbReference>
<name>A0A0D0ASL4_9AGAM</name>
<evidence type="ECO:0000256" key="1">
    <source>
        <dbReference type="SAM" id="MobiDB-lite"/>
    </source>
</evidence>
<feature type="compositionally biased region" description="Basic residues" evidence="1">
    <location>
        <begin position="49"/>
        <end position="72"/>
    </location>
</feature>
<sequence>MCIGLGSYEPRVVSAYWSTIFPTGLSRSGKKPLDECATHQTLKTFEKPRQKKKRRSAGSNVVRKRTRSGTRATRRVGAVTISHMRYCEFVDARNTRMEVVLDAYNKDGIEALLQRDQGISGGRMGDPVKTFDALLKTIRKEQHQAKLGILDKECETMFACGIESCFPPSVYDEAHDAS</sequence>
<keyword evidence="3" id="KW-1185">Reference proteome</keyword>
<accession>A0A0D0ASL4</accession>
<reference evidence="2 3" key="1">
    <citation type="submission" date="2014-04" db="EMBL/GenBank/DDBJ databases">
        <authorList>
            <consortium name="DOE Joint Genome Institute"/>
            <person name="Kuo A."/>
            <person name="Ruytinx J."/>
            <person name="Rineau F."/>
            <person name="Colpaert J."/>
            <person name="Kohler A."/>
            <person name="Nagy L.G."/>
            <person name="Floudas D."/>
            <person name="Copeland A."/>
            <person name="Barry K.W."/>
            <person name="Cichocki N."/>
            <person name="Veneault-Fourrey C."/>
            <person name="LaButti K."/>
            <person name="Lindquist E.A."/>
            <person name="Lipzen A."/>
            <person name="Lundell T."/>
            <person name="Morin E."/>
            <person name="Murat C."/>
            <person name="Sun H."/>
            <person name="Tunlid A."/>
            <person name="Henrissat B."/>
            <person name="Grigoriev I.V."/>
            <person name="Hibbett D.S."/>
            <person name="Martin F."/>
            <person name="Nordberg H.P."/>
            <person name="Cantor M.N."/>
            <person name="Hua S.X."/>
        </authorList>
    </citation>
    <scope>NUCLEOTIDE SEQUENCE [LARGE SCALE GENOMIC DNA]</scope>
    <source>
        <strain evidence="2 3">UH-Slu-Lm8-n1</strain>
    </source>
</reference>
<dbReference type="EMBL" id="KN835466">
    <property type="protein sequence ID" value="KIK37257.1"/>
    <property type="molecule type" value="Genomic_DNA"/>
</dbReference>
<proteinExistence type="predicted"/>
<gene>
    <name evidence="2" type="ORF">CY34DRAFT_109194</name>
</gene>
<feature type="region of interest" description="Disordered" evidence="1">
    <location>
        <begin position="45"/>
        <end position="72"/>
    </location>
</feature>
<dbReference type="HOGENOM" id="CLU_1511578_0_0_1"/>
<organism evidence="2 3">
    <name type="scientific">Suillus luteus UH-Slu-Lm8-n1</name>
    <dbReference type="NCBI Taxonomy" id="930992"/>
    <lineage>
        <taxon>Eukaryota</taxon>
        <taxon>Fungi</taxon>
        <taxon>Dikarya</taxon>
        <taxon>Basidiomycota</taxon>
        <taxon>Agaricomycotina</taxon>
        <taxon>Agaricomycetes</taxon>
        <taxon>Agaricomycetidae</taxon>
        <taxon>Boletales</taxon>
        <taxon>Suillineae</taxon>
        <taxon>Suillaceae</taxon>
        <taxon>Suillus</taxon>
    </lineage>
</organism>
<evidence type="ECO:0000313" key="2">
    <source>
        <dbReference type="EMBL" id="KIK37257.1"/>
    </source>
</evidence>